<dbReference type="SUPFAM" id="SSF51182">
    <property type="entry name" value="RmlC-like cupins"/>
    <property type="match status" value="1"/>
</dbReference>
<gene>
    <name evidence="2" type="ORF">EA473_09380</name>
</gene>
<dbReference type="Gene3D" id="2.60.120.10">
    <property type="entry name" value="Jelly Rolls"/>
    <property type="match status" value="1"/>
</dbReference>
<name>A0A3N6MHQ5_NATCH</name>
<evidence type="ECO:0000313" key="2">
    <source>
        <dbReference type="EMBL" id="RQG95151.1"/>
    </source>
</evidence>
<dbReference type="InterPro" id="IPR014710">
    <property type="entry name" value="RmlC-like_jellyroll"/>
</dbReference>
<protein>
    <submittedName>
        <fullName evidence="2">DUF861 domain-containing protein</fullName>
    </submittedName>
</protein>
<evidence type="ECO:0000259" key="1">
    <source>
        <dbReference type="Pfam" id="PF05899"/>
    </source>
</evidence>
<accession>A0A3N6MHQ5</accession>
<dbReference type="Proteomes" id="UP000282323">
    <property type="component" value="Unassembled WGS sequence"/>
</dbReference>
<dbReference type="InterPro" id="IPR011051">
    <property type="entry name" value="RmlC_Cupin_sf"/>
</dbReference>
<sequence length="114" mass="12991">MIDELVVKSFESPDETMTLENAKGECVQLGERKFWLATAEPGWKFSRDNGPDMGTEWCPSPHRLYMLSGQMTVEMENGTRKTIEKGDVALLPPGHDAWVEGDKQVVWFEEELDE</sequence>
<dbReference type="AlphaFoldDB" id="A0A3N6MHQ5"/>
<feature type="domain" description="(S)-ureidoglycine aminohydrolase cupin" evidence="1">
    <location>
        <begin position="64"/>
        <end position="100"/>
    </location>
</feature>
<reference evidence="2 3" key="1">
    <citation type="submission" date="2018-10" db="EMBL/GenBank/DDBJ databases">
        <title>Natrarchaeobius chitinivorans gen. nov., sp. nov., and Natrarchaeobius haloalkaliphilus sp. nov., alkaliphilic, chitin-utilizing haloarchaea from hypersaline alkaline lakes.</title>
        <authorList>
            <person name="Sorokin D.Y."/>
            <person name="Elcheninov A.G."/>
            <person name="Kostrikina N.A."/>
            <person name="Bale N.J."/>
            <person name="Sinninghe Damste J.S."/>
            <person name="Khijniak T.V."/>
            <person name="Kublanov I.V."/>
            <person name="Toshchakov S.V."/>
        </authorList>
    </citation>
    <scope>NUCLEOTIDE SEQUENCE [LARGE SCALE GENOMIC DNA]</scope>
    <source>
        <strain evidence="2 3">AArcht4T</strain>
    </source>
</reference>
<dbReference type="Pfam" id="PF05899">
    <property type="entry name" value="Cupin_3"/>
    <property type="match status" value="1"/>
</dbReference>
<evidence type="ECO:0000313" key="3">
    <source>
        <dbReference type="Proteomes" id="UP000282323"/>
    </source>
</evidence>
<dbReference type="RefSeq" id="WP_124195370.1">
    <property type="nucleotide sequence ID" value="NZ_REGA01000006.1"/>
</dbReference>
<organism evidence="2 3">
    <name type="scientific">Natrarchaeobius chitinivorans</name>
    <dbReference type="NCBI Taxonomy" id="1679083"/>
    <lineage>
        <taxon>Archaea</taxon>
        <taxon>Methanobacteriati</taxon>
        <taxon>Methanobacteriota</taxon>
        <taxon>Stenosarchaea group</taxon>
        <taxon>Halobacteria</taxon>
        <taxon>Halobacteriales</taxon>
        <taxon>Natrialbaceae</taxon>
        <taxon>Natrarchaeobius</taxon>
    </lineage>
</organism>
<proteinExistence type="predicted"/>
<dbReference type="OrthoDB" id="189706at2157"/>
<comment type="caution">
    <text evidence="2">The sequence shown here is derived from an EMBL/GenBank/DDBJ whole genome shotgun (WGS) entry which is preliminary data.</text>
</comment>
<keyword evidence="3" id="KW-1185">Reference proteome</keyword>
<dbReference type="InterPro" id="IPR008579">
    <property type="entry name" value="UGlyAH_Cupin_dom"/>
</dbReference>
<dbReference type="EMBL" id="REGA01000006">
    <property type="protein sequence ID" value="RQG95151.1"/>
    <property type="molecule type" value="Genomic_DNA"/>
</dbReference>